<dbReference type="AlphaFoldDB" id="A0A124GPW8"/>
<dbReference type="Proteomes" id="UP000055045">
    <property type="component" value="Unassembled WGS sequence"/>
</dbReference>
<evidence type="ECO:0000313" key="1">
    <source>
        <dbReference type="EMBL" id="KUM56287.1"/>
    </source>
</evidence>
<keyword evidence="2" id="KW-1185">Reference proteome</keyword>
<gene>
    <name evidence="1" type="ORF">ACN42_g10930</name>
</gene>
<reference evidence="1 2" key="1">
    <citation type="submission" date="2015-10" db="EMBL/GenBank/DDBJ databases">
        <title>Genome sequencing of Penicillium freii.</title>
        <authorList>
            <person name="Nguyen H.D."/>
            <person name="Visagie C.M."/>
            <person name="Seifert K.A."/>
        </authorList>
    </citation>
    <scope>NUCLEOTIDE SEQUENCE [LARGE SCALE GENOMIC DNA]</scope>
    <source>
        <strain evidence="1 2">DAOM 242723</strain>
    </source>
</reference>
<comment type="caution">
    <text evidence="1">The sequence shown here is derived from an EMBL/GenBank/DDBJ whole genome shotgun (WGS) entry which is preliminary data.</text>
</comment>
<accession>A0A124GPW8</accession>
<organism evidence="1 2">
    <name type="scientific">Penicillium freii</name>
    <dbReference type="NCBI Taxonomy" id="48697"/>
    <lineage>
        <taxon>Eukaryota</taxon>
        <taxon>Fungi</taxon>
        <taxon>Dikarya</taxon>
        <taxon>Ascomycota</taxon>
        <taxon>Pezizomycotina</taxon>
        <taxon>Eurotiomycetes</taxon>
        <taxon>Eurotiomycetidae</taxon>
        <taxon>Eurotiales</taxon>
        <taxon>Aspergillaceae</taxon>
        <taxon>Penicillium</taxon>
    </lineage>
</organism>
<evidence type="ECO:0000313" key="2">
    <source>
        <dbReference type="Proteomes" id="UP000055045"/>
    </source>
</evidence>
<sequence length="121" mass="13685">MNLRKHSTAIWANSKNASHAPDLGRRCIMRPMPDRECGNRTTIIPSPTEWRTGWRLMWGMHRKGRPQGRGVSIVAGELQPVVVKLVWSCVLDAVAWIAGAGRDLLRWVEGGFRLTGDRRRS</sequence>
<name>A0A124GPW8_PENFR</name>
<proteinExistence type="predicted"/>
<dbReference type="EMBL" id="LLXE01000513">
    <property type="protein sequence ID" value="KUM56287.1"/>
    <property type="molecule type" value="Genomic_DNA"/>
</dbReference>
<protein>
    <submittedName>
        <fullName evidence="1">Uncharacterized protein</fullName>
    </submittedName>
</protein>